<dbReference type="InterPro" id="IPR036249">
    <property type="entry name" value="Thioredoxin-like_sf"/>
</dbReference>
<dbReference type="Gene3D" id="1.20.1050.10">
    <property type="match status" value="1"/>
</dbReference>
<reference evidence="2 3" key="1">
    <citation type="submission" date="2018-02" db="EMBL/GenBank/DDBJ databases">
        <title>The genomes of Aspergillus section Nigri reveals drivers in fungal speciation.</title>
        <authorList>
            <consortium name="DOE Joint Genome Institute"/>
            <person name="Vesth T.C."/>
            <person name="Nybo J."/>
            <person name="Theobald S."/>
            <person name="Brandl J."/>
            <person name="Frisvad J.C."/>
            <person name="Nielsen K.F."/>
            <person name="Lyhne E.K."/>
            <person name="Kogle M.E."/>
            <person name="Kuo A."/>
            <person name="Riley R."/>
            <person name="Clum A."/>
            <person name="Nolan M."/>
            <person name="Lipzen A."/>
            <person name="Salamov A."/>
            <person name="Henrissat B."/>
            <person name="Wiebenga A."/>
            <person name="De vries R.P."/>
            <person name="Grigoriev I.V."/>
            <person name="Mortensen U.H."/>
            <person name="Andersen M.R."/>
            <person name="Baker S.E."/>
        </authorList>
    </citation>
    <scope>NUCLEOTIDE SEQUENCE [LARGE SCALE GENOMIC DNA]</scope>
    <source>
        <strain evidence="2 3">CBS 707.79</strain>
    </source>
</reference>
<evidence type="ECO:0000259" key="1">
    <source>
        <dbReference type="PROSITE" id="PS50404"/>
    </source>
</evidence>
<protein>
    <submittedName>
        <fullName evidence="2">Putative glutathione S-transferase</fullName>
    </submittedName>
</protein>
<dbReference type="Gene3D" id="3.40.30.10">
    <property type="entry name" value="Glutaredoxin"/>
    <property type="match status" value="1"/>
</dbReference>
<dbReference type="STRING" id="1448320.A0A319DNA1"/>
<gene>
    <name evidence="2" type="ORF">BO71DRAFT_369903</name>
</gene>
<dbReference type="InterPro" id="IPR036282">
    <property type="entry name" value="Glutathione-S-Trfase_C_sf"/>
</dbReference>
<evidence type="ECO:0000313" key="2">
    <source>
        <dbReference type="EMBL" id="PYH99130.1"/>
    </source>
</evidence>
<dbReference type="AlphaFoldDB" id="A0A319DNA1"/>
<dbReference type="Proteomes" id="UP000247810">
    <property type="component" value="Unassembled WGS sequence"/>
</dbReference>
<feature type="domain" description="GST N-terminal" evidence="1">
    <location>
        <begin position="11"/>
        <end position="96"/>
    </location>
</feature>
<dbReference type="SUPFAM" id="SSF47616">
    <property type="entry name" value="GST C-terminal domain-like"/>
    <property type="match status" value="1"/>
</dbReference>
<evidence type="ECO:0000313" key="3">
    <source>
        <dbReference type="Proteomes" id="UP000247810"/>
    </source>
</evidence>
<dbReference type="SUPFAM" id="SSF52833">
    <property type="entry name" value="Thioredoxin-like"/>
    <property type="match status" value="1"/>
</dbReference>
<dbReference type="PROSITE" id="PS50404">
    <property type="entry name" value="GST_NTER"/>
    <property type="match status" value="1"/>
</dbReference>
<sequence length="242" mass="28265">MASQQIVFFDLPTKTPCITWSPNPWKTRLLLNFKGIDYRTQWVEYPDIKPTFEKHIPPNPTGFPYSIPTVLLPDGTYIMDSREIANSIEKQYPQPSLHLDSNYLTKIESIWSRHMSIVRPLFIPQVPKRLLNEGSLDYWYTTREEMFGMSLDQLEKEQGGDKIWDETESVIREATELLKENKGPFFMGEVISYADLVWTSILLFHQRLGPDLFDELLRRSGDSQVHLNLLEAVSPYTKRNDH</sequence>
<dbReference type="EMBL" id="KZ825805">
    <property type="protein sequence ID" value="PYH99130.1"/>
    <property type="molecule type" value="Genomic_DNA"/>
</dbReference>
<accession>A0A319DNA1</accession>
<dbReference type="GO" id="GO:0016740">
    <property type="term" value="F:transferase activity"/>
    <property type="evidence" value="ECO:0007669"/>
    <property type="project" value="UniProtKB-KW"/>
</dbReference>
<dbReference type="InterPro" id="IPR004045">
    <property type="entry name" value="Glutathione_S-Trfase_N"/>
</dbReference>
<dbReference type="InterPro" id="IPR054416">
    <property type="entry name" value="GST_UstS-like_C"/>
</dbReference>
<dbReference type="Pfam" id="PF13409">
    <property type="entry name" value="GST_N_2"/>
    <property type="match status" value="1"/>
</dbReference>
<dbReference type="VEuPathDB" id="FungiDB:BO71DRAFT_369903"/>
<name>A0A319DNA1_9EURO</name>
<proteinExistence type="predicted"/>
<organism evidence="2 3">
    <name type="scientific">Aspergillus ellipticus CBS 707.79</name>
    <dbReference type="NCBI Taxonomy" id="1448320"/>
    <lineage>
        <taxon>Eukaryota</taxon>
        <taxon>Fungi</taxon>
        <taxon>Dikarya</taxon>
        <taxon>Ascomycota</taxon>
        <taxon>Pezizomycotina</taxon>
        <taxon>Eurotiomycetes</taxon>
        <taxon>Eurotiomycetidae</taxon>
        <taxon>Eurotiales</taxon>
        <taxon>Aspergillaceae</taxon>
        <taxon>Aspergillus</taxon>
        <taxon>Aspergillus subgen. Circumdati</taxon>
    </lineage>
</organism>
<keyword evidence="3" id="KW-1185">Reference proteome</keyword>
<keyword evidence="2" id="KW-0808">Transferase</keyword>
<dbReference type="OrthoDB" id="4951845at2759"/>
<dbReference type="Pfam" id="PF22041">
    <property type="entry name" value="GST_C_7"/>
    <property type="match status" value="1"/>
</dbReference>
<dbReference type="CDD" id="cd03038">
    <property type="entry name" value="GST_N_etherase_LigE"/>
    <property type="match status" value="1"/>
</dbReference>